<proteinExistence type="predicted"/>
<dbReference type="EMBL" id="JAERWL010000006">
    <property type="protein sequence ID" value="MBM9476117.1"/>
    <property type="molecule type" value="Genomic_DNA"/>
</dbReference>
<protein>
    <submittedName>
        <fullName evidence="4">Transcriptional regulator</fullName>
    </submittedName>
</protein>
<name>A0A939C5E7_9ACTN</name>
<dbReference type="PROSITE" id="PS51000">
    <property type="entry name" value="HTH_DEOR_2"/>
    <property type="match status" value="1"/>
</dbReference>
<dbReference type="InterPro" id="IPR026881">
    <property type="entry name" value="WYL_dom"/>
</dbReference>
<dbReference type="GO" id="GO:0003700">
    <property type="term" value="F:DNA-binding transcription factor activity"/>
    <property type="evidence" value="ECO:0007669"/>
    <property type="project" value="InterPro"/>
</dbReference>
<gene>
    <name evidence="4" type="ORF">JL107_06645</name>
</gene>
<keyword evidence="5" id="KW-1185">Reference proteome</keyword>
<dbReference type="PANTHER" id="PTHR34580:SF3">
    <property type="entry name" value="PROTEIN PAFB"/>
    <property type="match status" value="1"/>
</dbReference>
<dbReference type="Pfam" id="PF13280">
    <property type="entry name" value="WYL"/>
    <property type="match status" value="1"/>
</dbReference>
<evidence type="ECO:0000313" key="5">
    <source>
        <dbReference type="Proteomes" id="UP000663801"/>
    </source>
</evidence>
<dbReference type="InterPro" id="IPR013196">
    <property type="entry name" value="HTH_11"/>
</dbReference>
<dbReference type="Gene3D" id="1.10.10.10">
    <property type="entry name" value="Winged helix-like DNA-binding domain superfamily/Winged helix DNA-binding domain"/>
    <property type="match status" value="1"/>
</dbReference>
<reference evidence="4" key="1">
    <citation type="submission" date="2021-01" db="EMBL/GenBank/DDBJ databases">
        <title>KCTC 19127 draft genome.</title>
        <authorList>
            <person name="An D."/>
        </authorList>
    </citation>
    <scope>NUCLEOTIDE SEQUENCE</scope>
    <source>
        <strain evidence="4">KCTC 19127</strain>
    </source>
</reference>
<evidence type="ECO:0000256" key="2">
    <source>
        <dbReference type="ARBA" id="ARBA00023163"/>
    </source>
</evidence>
<organism evidence="4 5">
    <name type="scientific">Nakamurella flavida</name>
    <dbReference type="NCBI Taxonomy" id="363630"/>
    <lineage>
        <taxon>Bacteria</taxon>
        <taxon>Bacillati</taxon>
        <taxon>Actinomycetota</taxon>
        <taxon>Actinomycetes</taxon>
        <taxon>Nakamurellales</taxon>
        <taxon>Nakamurellaceae</taxon>
        <taxon>Nakamurella</taxon>
    </lineage>
</organism>
<comment type="caution">
    <text evidence="4">The sequence shown here is derived from an EMBL/GenBank/DDBJ whole genome shotgun (WGS) entry which is preliminary data.</text>
</comment>
<evidence type="ECO:0000256" key="1">
    <source>
        <dbReference type="ARBA" id="ARBA00023015"/>
    </source>
</evidence>
<dbReference type="Proteomes" id="UP000663801">
    <property type="component" value="Unassembled WGS sequence"/>
</dbReference>
<dbReference type="AlphaFoldDB" id="A0A939C5E7"/>
<dbReference type="PROSITE" id="PS52050">
    <property type="entry name" value="WYL"/>
    <property type="match status" value="1"/>
</dbReference>
<sequence>MSTAARLLSLLGMLSDGREFSGAELAERLEVDIRTVRRDVDRLRGLGYPVAARRGNTGGYRFGTGGRMPPLLLDEAEAVAIVVGLRTVTAGAISSPPGTGAGAARALAALERVLPPEVRAQASAVADGVVSLDTGAVGLSPEWVAVIVGACRDHRRLRFEYRAVDREPTRRDVEPHRLVYSGRRWYLVARDVDRDAWRTFRTDRMADLTAGTLTFRPQEPPEDAATMVSRALSTGPYRWTARVRIFAPLQSVAPHVPASMAMVQAESATSSILTTGSDHLTDLAMHLGQITSPFEVLEPPELVDLLGVIGARMTAAAARSASGTPLEPSS</sequence>
<dbReference type="Pfam" id="PF08279">
    <property type="entry name" value="HTH_11"/>
    <property type="match status" value="1"/>
</dbReference>
<dbReference type="SUPFAM" id="SSF46785">
    <property type="entry name" value="Winged helix' DNA-binding domain"/>
    <property type="match status" value="1"/>
</dbReference>
<accession>A0A939C5E7</accession>
<dbReference type="InterPro" id="IPR001034">
    <property type="entry name" value="DeoR_HTH"/>
</dbReference>
<keyword evidence="2" id="KW-0804">Transcription</keyword>
<evidence type="ECO:0000313" key="4">
    <source>
        <dbReference type="EMBL" id="MBM9476117.1"/>
    </source>
</evidence>
<dbReference type="RefSeq" id="WP_205256213.1">
    <property type="nucleotide sequence ID" value="NZ_BAAAPV010000003.1"/>
</dbReference>
<feature type="domain" description="HTH deoR-type" evidence="3">
    <location>
        <begin position="3"/>
        <end position="58"/>
    </location>
</feature>
<dbReference type="InterPro" id="IPR051534">
    <property type="entry name" value="CBASS_pafABC_assoc_protein"/>
</dbReference>
<evidence type="ECO:0000259" key="3">
    <source>
        <dbReference type="PROSITE" id="PS51000"/>
    </source>
</evidence>
<keyword evidence="1" id="KW-0805">Transcription regulation</keyword>
<dbReference type="InterPro" id="IPR036390">
    <property type="entry name" value="WH_DNA-bd_sf"/>
</dbReference>
<dbReference type="PIRSF" id="PIRSF016838">
    <property type="entry name" value="PafC"/>
    <property type="match status" value="1"/>
</dbReference>
<dbReference type="InterPro" id="IPR036388">
    <property type="entry name" value="WH-like_DNA-bd_sf"/>
</dbReference>
<dbReference type="InterPro" id="IPR028349">
    <property type="entry name" value="PafC-like"/>
</dbReference>
<dbReference type="PANTHER" id="PTHR34580">
    <property type="match status" value="1"/>
</dbReference>